<sequence length="51" mass="5455">MPGPIILVVVLLSFPIVVGLSTAALAGIIGHFLYRDAEIRNEGSELIDSNY</sequence>
<keyword evidence="1" id="KW-0812">Transmembrane</keyword>
<evidence type="ECO:0000313" key="2">
    <source>
        <dbReference type="EMBL" id="CAB4599811.1"/>
    </source>
</evidence>
<feature type="transmembrane region" description="Helical" evidence="1">
    <location>
        <begin position="6"/>
        <end position="34"/>
    </location>
</feature>
<keyword evidence="1" id="KW-0472">Membrane</keyword>
<accession>A0A6J6I5J8</accession>
<keyword evidence="1" id="KW-1133">Transmembrane helix</keyword>
<dbReference type="EMBL" id="CAEZUL010000062">
    <property type="protein sequence ID" value="CAB4599811.1"/>
    <property type="molecule type" value="Genomic_DNA"/>
</dbReference>
<protein>
    <submittedName>
        <fullName evidence="3">Unannotated protein</fullName>
    </submittedName>
</protein>
<organism evidence="3">
    <name type="scientific">freshwater metagenome</name>
    <dbReference type="NCBI Taxonomy" id="449393"/>
    <lineage>
        <taxon>unclassified sequences</taxon>
        <taxon>metagenomes</taxon>
        <taxon>ecological metagenomes</taxon>
    </lineage>
</organism>
<reference evidence="3" key="1">
    <citation type="submission" date="2020-05" db="EMBL/GenBank/DDBJ databases">
        <authorList>
            <person name="Chiriac C."/>
            <person name="Salcher M."/>
            <person name="Ghai R."/>
            <person name="Kavagutti S V."/>
        </authorList>
    </citation>
    <scope>NUCLEOTIDE SEQUENCE</scope>
</reference>
<dbReference type="AlphaFoldDB" id="A0A6J6I5J8"/>
<name>A0A6J6I5J8_9ZZZZ</name>
<dbReference type="EMBL" id="CAEZUZ010000109">
    <property type="protein sequence ID" value="CAB4618674.1"/>
    <property type="molecule type" value="Genomic_DNA"/>
</dbReference>
<proteinExistence type="predicted"/>
<gene>
    <name evidence="2" type="ORF">UFOPK1808_00683</name>
    <name evidence="3" type="ORF">UFOPK1889_00726</name>
</gene>
<evidence type="ECO:0000256" key="1">
    <source>
        <dbReference type="SAM" id="Phobius"/>
    </source>
</evidence>
<evidence type="ECO:0000313" key="3">
    <source>
        <dbReference type="EMBL" id="CAB4618674.1"/>
    </source>
</evidence>